<keyword evidence="10 15" id="KW-0067">ATP-binding</keyword>
<dbReference type="InterPro" id="IPR001245">
    <property type="entry name" value="Ser-Thr/Tyr_kinase_cat_dom"/>
</dbReference>
<dbReference type="InterPro" id="IPR051681">
    <property type="entry name" value="Ser/Thr_Kinases-Pseudokinases"/>
</dbReference>
<dbReference type="Proteomes" id="UP000261360">
    <property type="component" value="Unplaced"/>
</dbReference>
<dbReference type="Gene3D" id="2.30.30.40">
    <property type="entry name" value="SH3 Domains"/>
    <property type="match status" value="1"/>
</dbReference>
<evidence type="ECO:0000256" key="15">
    <source>
        <dbReference type="PIRNR" id="PIRNR000556"/>
    </source>
</evidence>
<feature type="region of interest" description="Disordered" evidence="21">
    <location>
        <begin position="765"/>
        <end position="818"/>
    </location>
</feature>
<sequence>MDVSQAAFPNGEGRPGGDGTGEHAWTDSPPVRAWAHSAPLCPTRSLWTAAYDYEASGEDELSLRRGDVVEVLSKDAAISGDEGWWTGKINHRVGIFPSNYVTYQPAIYRLPATSGSVGTREQVPSSPVQIPFTELVLEEIIGVGGFGKVYRGTWKDQEVAVKAARQDPDEDITATAGSVKQEAKLFSMLQHPNIIKLEGVCLDEPNLCLVMEYARGGTLNRVLTGRRIPPHILVNWAVQIARGMHYLHEEAVVPIIHRDLKSSNILLLEKIENDDIGRKTLKITDFGLAREWHKTTKMSAAGTYSWMAPEVIKSSLFSKGSDVWSYGVLLWELLTGEVPYRGIDGLAVAYGVAVNKLTLPIPSTCPEPFAKLMEECWDQDPHVRPSFSCILEQLSAIEEAVMATMPQDSFHSMQDDWRVEIQEMFDELRTKEKELRSREEELTRAALQQKSQEELLKRREQQLAEREINVLERELNILIFQLNKDKPNVKKRKGKFKRSRLKLKDGNRISLPSDFQHKITVQASPSMDKRRSLHSTSSSPPSSPTLIPRLRAIQLTQDESNRTWGRSTLFRPEEFDDVKKGIKKKGRTWGPSSVQSKERPAAAERVRPLSDGSNPWSTSLVKSQKSVPLAALFAEQAGAGKDEAFTQECPDSSSKPKQLKFPNQVYIDLPLWRDEQQPQSPGGHCGPGDTGVGAAGQSGPPETPDDPYTTTSTSSTSTTPQLTPTNSLKRTSARRKTDSVLYGCGSLLASVVLGYDIREALKNSAPAEDCEPQREEKEKKKKEGLFQRATRFRRSTSPPSGRSRKDEASSNHTSTQPVNLISMSAIMECNSTKCLLQSEAEVSESSPGKVELVVVNHHTEPSRPGPAASPEGQSNRTAAKTQTPVQTQSQPPEQSNHNTGTRLRRKKYTTNHNTNGPPTLPPPATQKKQEKEKDGVSEKTSGGEAFSRPRPVSFRSKHHAWALLRGRNKSYSLGHYSGEKTAKNLNMVLSSENMQTRRRRKRGKEEEEEDVCKHSLSQRGLNLGERAQADLLEGREEACTLA</sequence>
<comment type="function">
    <text evidence="13">Negative regulator of TLR4 signaling. Does not activate JNK1/MAPK8 pathway, p38/MAPK14, nor ERK2/MAPK1 pathways.</text>
</comment>
<keyword evidence="5" id="KW-0597">Phosphoprotein</keyword>
<dbReference type="Gene3D" id="3.30.200.20">
    <property type="entry name" value="Phosphorylase Kinase, domain 1"/>
    <property type="match status" value="1"/>
</dbReference>
<feature type="compositionally biased region" description="Low complexity" evidence="21">
    <location>
        <begin position="534"/>
        <end position="547"/>
    </location>
</feature>
<dbReference type="FunFam" id="2.30.30.40:FF:000169">
    <property type="entry name" value="Mitogen-activated protein kinase kinase kinase"/>
    <property type="match status" value="1"/>
</dbReference>
<dbReference type="PROSITE" id="PS00107">
    <property type="entry name" value="PROTEIN_KINASE_ATP"/>
    <property type="match status" value="1"/>
</dbReference>
<comment type="cofactor">
    <cofactor evidence="1">
        <name>Mg(2+)</name>
        <dbReference type="ChEBI" id="CHEBI:18420"/>
    </cofactor>
</comment>
<keyword evidence="4 15" id="KW-0723">Serine/threonine-protein kinase</keyword>
<keyword evidence="6 15" id="KW-0808">Transferase</keyword>
<accession>A0A3B4XPW6</accession>
<keyword evidence="7" id="KW-0677">Repeat</keyword>
<evidence type="ECO:0000256" key="11">
    <source>
        <dbReference type="ARBA" id="ARBA00047559"/>
    </source>
</evidence>
<feature type="binding site" evidence="17 19">
    <location>
        <position position="162"/>
    </location>
    <ligand>
        <name>ATP</name>
        <dbReference type="ChEBI" id="CHEBI:30616"/>
    </ligand>
</feature>
<evidence type="ECO:0000259" key="22">
    <source>
        <dbReference type="PROSITE" id="PS50002"/>
    </source>
</evidence>
<dbReference type="Pfam" id="PF14604">
    <property type="entry name" value="SH3_9"/>
    <property type="match status" value="1"/>
</dbReference>
<dbReference type="PROSITE" id="PS50011">
    <property type="entry name" value="PROTEIN_KINASE_DOM"/>
    <property type="match status" value="1"/>
</dbReference>
<dbReference type="SMART" id="SM00326">
    <property type="entry name" value="SH3"/>
    <property type="match status" value="1"/>
</dbReference>
<evidence type="ECO:0000256" key="17">
    <source>
        <dbReference type="PIRSR" id="PIRSR000556-2"/>
    </source>
</evidence>
<evidence type="ECO:0000256" key="12">
    <source>
        <dbReference type="ARBA" id="ARBA00048329"/>
    </source>
</evidence>
<dbReference type="PANTHER" id="PTHR44329:SF30">
    <property type="entry name" value="MITOGEN-ACTIVATED PROTEIN KINASE KINASE KINASE 21"/>
    <property type="match status" value="1"/>
</dbReference>
<keyword evidence="3 18" id="KW-0728">SH3 domain</keyword>
<feature type="compositionally biased region" description="Low complexity" evidence="21">
    <location>
        <begin position="881"/>
        <end position="894"/>
    </location>
</feature>
<feature type="active site" description="Proton acceptor" evidence="16">
    <location>
        <position position="259"/>
    </location>
</feature>
<feature type="compositionally biased region" description="Gly residues" evidence="21">
    <location>
        <begin position="683"/>
        <end position="696"/>
    </location>
</feature>
<keyword evidence="20" id="KW-0175">Coiled coil</keyword>
<dbReference type="EC" id="2.7.11.25" evidence="15"/>
<comment type="activity regulation">
    <text evidence="15">Homodimerization via the leucine zipper domains is required for autophosphorylation.</text>
</comment>
<dbReference type="PROSITE" id="PS50002">
    <property type="entry name" value="SH3"/>
    <property type="match status" value="1"/>
</dbReference>
<dbReference type="SUPFAM" id="SSF50044">
    <property type="entry name" value="SH3-domain"/>
    <property type="match status" value="1"/>
</dbReference>
<dbReference type="PRINTS" id="PR00109">
    <property type="entry name" value="TYRKINASE"/>
</dbReference>
<feature type="binding site" evidence="17">
    <location>
        <begin position="141"/>
        <end position="149"/>
    </location>
    <ligand>
        <name>ATP</name>
        <dbReference type="ChEBI" id="CHEBI:30616"/>
    </ligand>
</feature>
<comment type="similarity">
    <text evidence="2 15">Belongs to the protein kinase superfamily. STE Ser/Thr protein kinase family. MAP kinase kinase kinase subfamily.</text>
</comment>
<dbReference type="InterPro" id="IPR008271">
    <property type="entry name" value="Ser/Thr_kinase_AS"/>
</dbReference>
<reference evidence="24" key="2">
    <citation type="submission" date="2025-09" db="UniProtKB">
        <authorList>
            <consortium name="Ensembl"/>
        </authorList>
    </citation>
    <scope>IDENTIFICATION</scope>
</reference>
<evidence type="ECO:0000256" key="9">
    <source>
        <dbReference type="ARBA" id="ARBA00022777"/>
    </source>
</evidence>
<feature type="compositionally biased region" description="Basic and acidic residues" evidence="21">
    <location>
        <begin position="771"/>
        <end position="785"/>
    </location>
</feature>
<comment type="catalytic activity">
    <reaction evidence="11 15">
        <text>L-threonyl-[protein] + ATP = O-phospho-L-threonyl-[protein] + ADP + H(+)</text>
        <dbReference type="Rhea" id="RHEA:46608"/>
        <dbReference type="Rhea" id="RHEA-COMP:11060"/>
        <dbReference type="Rhea" id="RHEA-COMP:11605"/>
        <dbReference type="ChEBI" id="CHEBI:15378"/>
        <dbReference type="ChEBI" id="CHEBI:30013"/>
        <dbReference type="ChEBI" id="CHEBI:30616"/>
        <dbReference type="ChEBI" id="CHEBI:61977"/>
        <dbReference type="ChEBI" id="CHEBI:456216"/>
        <dbReference type="EC" id="2.7.11.25"/>
    </reaction>
</comment>
<comment type="subunit">
    <text evidence="14">Homodimer. Interacts with TLR4.</text>
</comment>
<evidence type="ECO:0000256" key="3">
    <source>
        <dbReference type="ARBA" id="ARBA00022443"/>
    </source>
</evidence>
<dbReference type="PIRSF" id="PIRSF000556">
    <property type="entry name" value="MAPKKK9_11"/>
    <property type="match status" value="1"/>
</dbReference>
<dbReference type="AlphaFoldDB" id="A0A3B4XPW6"/>
<dbReference type="InterPro" id="IPR036028">
    <property type="entry name" value="SH3-like_dom_sf"/>
</dbReference>
<dbReference type="GO" id="GO:0004706">
    <property type="term" value="F:JUN kinase kinase kinase activity"/>
    <property type="evidence" value="ECO:0007669"/>
    <property type="project" value="TreeGrafter"/>
</dbReference>
<reference evidence="24" key="1">
    <citation type="submission" date="2025-08" db="UniProtKB">
        <authorList>
            <consortium name="Ensembl"/>
        </authorList>
    </citation>
    <scope>IDENTIFICATION</scope>
</reference>
<dbReference type="PROSITE" id="PS00108">
    <property type="entry name" value="PROTEIN_KINASE_ST"/>
    <property type="match status" value="1"/>
</dbReference>
<feature type="compositionally biased region" description="Low complexity" evidence="21">
    <location>
        <begin position="706"/>
        <end position="727"/>
    </location>
</feature>
<dbReference type="CDD" id="cd14146">
    <property type="entry name" value="STKc_MLK4"/>
    <property type="match status" value="1"/>
</dbReference>
<evidence type="ECO:0000256" key="7">
    <source>
        <dbReference type="ARBA" id="ARBA00022737"/>
    </source>
</evidence>
<evidence type="ECO:0000256" key="14">
    <source>
        <dbReference type="ARBA" id="ARBA00065138"/>
    </source>
</evidence>
<organism evidence="24 25">
    <name type="scientific">Seriola lalandi dorsalis</name>
    <dbReference type="NCBI Taxonomy" id="1841481"/>
    <lineage>
        <taxon>Eukaryota</taxon>
        <taxon>Metazoa</taxon>
        <taxon>Chordata</taxon>
        <taxon>Craniata</taxon>
        <taxon>Vertebrata</taxon>
        <taxon>Euteleostomi</taxon>
        <taxon>Actinopterygii</taxon>
        <taxon>Neopterygii</taxon>
        <taxon>Teleostei</taxon>
        <taxon>Neoteleostei</taxon>
        <taxon>Acanthomorphata</taxon>
        <taxon>Carangaria</taxon>
        <taxon>Carangiformes</taxon>
        <taxon>Carangidae</taxon>
        <taxon>Seriola</taxon>
    </lineage>
</organism>
<evidence type="ECO:0000256" key="2">
    <source>
        <dbReference type="ARBA" id="ARBA00006529"/>
    </source>
</evidence>
<evidence type="ECO:0000256" key="13">
    <source>
        <dbReference type="ARBA" id="ARBA00053407"/>
    </source>
</evidence>
<evidence type="ECO:0000256" key="8">
    <source>
        <dbReference type="ARBA" id="ARBA00022741"/>
    </source>
</evidence>
<feature type="region of interest" description="Disordered" evidence="21">
    <location>
        <begin position="988"/>
        <end position="1024"/>
    </location>
</feature>
<evidence type="ECO:0000256" key="1">
    <source>
        <dbReference type="ARBA" id="ARBA00001946"/>
    </source>
</evidence>
<evidence type="ECO:0000259" key="23">
    <source>
        <dbReference type="PROSITE" id="PS50011"/>
    </source>
</evidence>
<dbReference type="GeneTree" id="ENSGT00940000159629"/>
<dbReference type="InterPro" id="IPR016231">
    <property type="entry name" value="MLK1-4"/>
</dbReference>
<dbReference type="PANTHER" id="PTHR44329">
    <property type="entry name" value="SERINE/THREONINE-PROTEIN KINASE TNNI3K-RELATED"/>
    <property type="match status" value="1"/>
</dbReference>
<feature type="compositionally biased region" description="Basic and acidic residues" evidence="21">
    <location>
        <begin position="596"/>
        <end position="608"/>
    </location>
</feature>
<dbReference type="InterPro" id="IPR001452">
    <property type="entry name" value="SH3_domain"/>
</dbReference>
<keyword evidence="8 15" id="KW-0547">Nucleotide-binding</keyword>
<dbReference type="SUPFAM" id="SSF56112">
    <property type="entry name" value="Protein kinase-like (PK-like)"/>
    <property type="match status" value="1"/>
</dbReference>
<dbReference type="Gene3D" id="1.10.510.10">
    <property type="entry name" value="Transferase(Phosphotransferase) domain 1"/>
    <property type="match status" value="1"/>
</dbReference>
<dbReference type="GO" id="GO:0106310">
    <property type="term" value="F:protein serine kinase activity"/>
    <property type="evidence" value="ECO:0007669"/>
    <property type="project" value="RHEA"/>
</dbReference>
<dbReference type="PRINTS" id="PR00452">
    <property type="entry name" value="SH3DOMAIN"/>
</dbReference>
<evidence type="ECO:0000256" key="6">
    <source>
        <dbReference type="ARBA" id="ARBA00022679"/>
    </source>
</evidence>
<dbReference type="InterPro" id="IPR000719">
    <property type="entry name" value="Prot_kinase_dom"/>
</dbReference>
<feature type="compositionally biased region" description="Basic and acidic residues" evidence="21">
    <location>
        <begin position="927"/>
        <end position="937"/>
    </location>
</feature>
<dbReference type="SMART" id="SM00220">
    <property type="entry name" value="S_TKc"/>
    <property type="match status" value="1"/>
</dbReference>
<comment type="catalytic activity">
    <reaction evidence="12">
        <text>L-seryl-[protein] + ATP = O-phospho-L-seryl-[protein] + ADP + H(+)</text>
        <dbReference type="Rhea" id="RHEA:17989"/>
        <dbReference type="Rhea" id="RHEA-COMP:9863"/>
        <dbReference type="Rhea" id="RHEA-COMP:11604"/>
        <dbReference type="ChEBI" id="CHEBI:15378"/>
        <dbReference type="ChEBI" id="CHEBI:29999"/>
        <dbReference type="ChEBI" id="CHEBI:30616"/>
        <dbReference type="ChEBI" id="CHEBI:83421"/>
        <dbReference type="ChEBI" id="CHEBI:456216"/>
        <dbReference type="EC" id="2.7.11.25"/>
    </reaction>
</comment>
<evidence type="ECO:0000256" key="5">
    <source>
        <dbReference type="ARBA" id="ARBA00022553"/>
    </source>
</evidence>
<evidence type="ECO:0000256" key="20">
    <source>
        <dbReference type="SAM" id="Coils"/>
    </source>
</evidence>
<feature type="region of interest" description="Disordered" evidence="21">
    <location>
        <begin position="517"/>
        <end position="547"/>
    </location>
</feature>
<dbReference type="GO" id="GO:0005524">
    <property type="term" value="F:ATP binding"/>
    <property type="evidence" value="ECO:0007669"/>
    <property type="project" value="UniProtKB-UniRule"/>
</dbReference>
<keyword evidence="25" id="KW-1185">Reference proteome</keyword>
<feature type="region of interest" description="Disordered" evidence="21">
    <location>
        <begin position="859"/>
        <end position="952"/>
    </location>
</feature>
<evidence type="ECO:0000256" key="10">
    <source>
        <dbReference type="ARBA" id="ARBA00022840"/>
    </source>
</evidence>
<dbReference type="FunFam" id="1.10.510.10:FF:000076">
    <property type="entry name" value="Mitogen-activated protein kinase kinase kinase"/>
    <property type="match status" value="1"/>
</dbReference>
<evidence type="ECO:0000256" key="18">
    <source>
        <dbReference type="PROSITE-ProRule" id="PRU00192"/>
    </source>
</evidence>
<dbReference type="InterPro" id="IPR011009">
    <property type="entry name" value="Kinase-like_dom_sf"/>
</dbReference>
<dbReference type="STRING" id="1841481.ENSSLDP00000018102"/>
<evidence type="ECO:0000313" key="24">
    <source>
        <dbReference type="Ensembl" id="ENSSLDP00000018102.1"/>
    </source>
</evidence>
<dbReference type="CDD" id="cd12059">
    <property type="entry name" value="SH3_MLK1-3"/>
    <property type="match status" value="1"/>
</dbReference>
<feature type="region of interest" description="Disordered" evidence="21">
    <location>
        <begin position="1"/>
        <end position="29"/>
    </location>
</feature>
<feature type="coiled-coil region" evidence="20">
    <location>
        <begin position="421"/>
        <end position="448"/>
    </location>
</feature>
<dbReference type="InterPro" id="IPR035779">
    <property type="entry name" value="MLK1-3_SH3"/>
</dbReference>
<evidence type="ECO:0000256" key="16">
    <source>
        <dbReference type="PIRSR" id="PIRSR000556-1"/>
    </source>
</evidence>
<feature type="compositionally biased region" description="Polar residues" evidence="21">
    <location>
        <begin position="871"/>
        <end position="880"/>
    </location>
</feature>
<feature type="region of interest" description="Disordered" evidence="21">
    <location>
        <begin position="674"/>
        <end position="735"/>
    </location>
</feature>
<feature type="region of interest" description="Disordered" evidence="21">
    <location>
        <begin position="583"/>
        <end position="618"/>
    </location>
</feature>
<keyword evidence="9 15" id="KW-0418">Kinase</keyword>
<protein>
    <recommendedName>
        <fullName evidence="15">Mitogen-activated protein kinase kinase kinase</fullName>
        <ecNumber evidence="15">2.7.11.25</ecNumber>
    </recommendedName>
</protein>
<feature type="domain" description="SH3" evidence="22">
    <location>
        <begin position="42"/>
        <end position="106"/>
    </location>
</feature>
<dbReference type="InterPro" id="IPR017441">
    <property type="entry name" value="Protein_kinase_ATP_BS"/>
</dbReference>
<dbReference type="FunFam" id="3.30.200.20:FF:000085">
    <property type="entry name" value="Mitogen-activated protein kinase kinase kinase"/>
    <property type="match status" value="1"/>
</dbReference>
<dbReference type="Pfam" id="PF07714">
    <property type="entry name" value="PK_Tyr_Ser-Thr"/>
    <property type="match status" value="1"/>
</dbReference>
<evidence type="ECO:0000256" key="4">
    <source>
        <dbReference type="ARBA" id="ARBA00022527"/>
    </source>
</evidence>
<dbReference type="Ensembl" id="ENSSLDT00000018718.1">
    <property type="protein sequence ID" value="ENSSLDP00000018102.1"/>
    <property type="gene ID" value="ENSSLDG00000014252.1"/>
</dbReference>
<evidence type="ECO:0000313" key="25">
    <source>
        <dbReference type="Proteomes" id="UP000261360"/>
    </source>
</evidence>
<proteinExistence type="inferred from homology"/>
<evidence type="ECO:0000256" key="21">
    <source>
        <dbReference type="SAM" id="MobiDB-lite"/>
    </source>
</evidence>
<evidence type="ECO:0000256" key="19">
    <source>
        <dbReference type="PROSITE-ProRule" id="PRU10141"/>
    </source>
</evidence>
<feature type="domain" description="Protein kinase" evidence="23">
    <location>
        <begin position="135"/>
        <end position="397"/>
    </location>
</feature>
<name>A0A3B4XPW6_SERLL</name>